<proteinExistence type="predicted"/>
<organism evidence="1">
    <name type="scientific">Tenacibaculum sp. Pbs-1</name>
    <dbReference type="NCBI Taxonomy" id="3238748"/>
    <lineage>
        <taxon>Bacteria</taxon>
        <taxon>Pseudomonadati</taxon>
        <taxon>Bacteroidota</taxon>
        <taxon>Flavobacteriia</taxon>
        <taxon>Flavobacteriales</taxon>
        <taxon>Flavobacteriaceae</taxon>
        <taxon>Tenacibaculum</taxon>
    </lineage>
</organism>
<dbReference type="AlphaFoldDB" id="A0AB33KVG8"/>
<protein>
    <recommendedName>
        <fullName evidence="2">Leucine-rich repeat domain-containing protein</fullName>
    </recommendedName>
</protein>
<name>A0AB33KVG8_9FLAO</name>
<reference evidence="1" key="1">
    <citation type="submission" date="2024-08" db="EMBL/GenBank/DDBJ databases">
        <title>Whole genome sequence of Tenacibaculum sp. strain pbs-1 associated with black-spot shell disease in Akoya pearl oysters.</title>
        <authorList>
            <person name="Sakatoku A."/>
            <person name="Suzuki T."/>
            <person name="Hatano K."/>
            <person name="Seki M."/>
            <person name="Tanaka D."/>
            <person name="Nakamura S."/>
            <person name="Suzuki N."/>
            <person name="Isshiki T."/>
        </authorList>
    </citation>
    <scope>NUCLEOTIDE SEQUENCE</scope>
    <source>
        <strain evidence="1">Pbs-1</strain>
    </source>
</reference>
<dbReference type="InterPro" id="IPR032675">
    <property type="entry name" value="LRR_dom_sf"/>
</dbReference>
<sequence length="314" mass="36477">MNLDKKDLSYLRNNISFLKENNTITIEKGVSADVLNKLNEILNDISSIKLILFCDPNKTNRDNLFRNLDVLQFLNNLKHISIIVGSSTPLESIDKIDYIKDLQSFSLGGFYNKKINLNVLKKHNNLKELSFEHSINKKDYSIIKDSLVKIKLKDINLEYVSKNTNLKELVILDNVQNEHLLTQKYPSLKTIKLSFCKKIADFSFLNELLDLENISFNRVNTITEVPSLKSKIIKRLEFLNCKNLQNIHNIVSYKKLEKLAITDANIEFGEIKKIAKNMLLDTFYFRSKDNSETNEFESLALKYQFQNSHAGFWK</sequence>
<accession>A0AB33KVG8</accession>
<dbReference type="SUPFAM" id="SSF52058">
    <property type="entry name" value="L domain-like"/>
    <property type="match status" value="1"/>
</dbReference>
<evidence type="ECO:0000313" key="1">
    <source>
        <dbReference type="EMBL" id="BFP68386.1"/>
    </source>
</evidence>
<evidence type="ECO:0008006" key="2">
    <source>
        <dbReference type="Google" id="ProtNLM"/>
    </source>
</evidence>
<gene>
    <name evidence="1" type="ORF">Pbs1_17290</name>
</gene>
<dbReference type="EMBL" id="AP035888">
    <property type="protein sequence ID" value="BFP68386.1"/>
    <property type="molecule type" value="Genomic_DNA"/>
</dbReference>
<dbReference type="Gene3D" id="3.80.10.10">
    <property type="entry name" value="Ribonuclease Inhibitor"/>
    <property type="match status" value="1"/>
</dbReference>